<dbReference type="Pfam" id="PF13860">
    <property type="entry name" value="FlgD_ig"/>
    <property type="match status" value="1"/>
</dbReference>
<comment type="caution">
    <text evidence="3">The sequence shown here is derived from an EMBL/GenBank/DDBJ whole genome shotgun (WGS) entry which is preliminary data.</text>
</comment>
<reference evidence="3 4" key="1">
    <citation type="journal article" date="2016" name="Nat. Commun.">
        <title>Thousands of microbial genomes shed light on interconnected biogeochemical processes in an aquifer system.</title>
        <authorList>
            <person name="Anantharaman K."/>
            <person name="Brown C.T."/>
            <person name="Hug L.A."/>
            <person name="Sharon I."/>
            <person name="Castelle C.J."/>
            <person name="Probst A.J."/>
            <person name="Thomas B.C."/>
            <person name="Singh A."/>
            <person name="Wilkins M.J."/>
            <person name="Karaoz U."/>
            <person name="Brodie E.L."/>
            <person name="Williams K.H."/>
            <person name="Hubbard S.S."/>
            <person name="Banfield J.F."/>
        </authorList>
    </citation>
    <scope>NUCLEOTIDE SEQUENCE [LARGE SCALE GENOMIC DNA]</scope>
    <source>
        <strain evidence="4">RIFCSPLOWO2_12_FULL_64_10</strain>
    </source>
</reference>
<evidence type="ECO:0000259" key="2">
    <source>
        <dbReference type="Pfam" id="PF13860"/>
    </source>
</evidence>
<sequence length="203" mass="21808">MVLVAKGISAKDDRDPSPTLSVAVASNEPVNGLGDGDMAPDWNVVNNGNGTFDVWVRAERSGKGSGRIYTITATATDRSNNTASVSAAVTVGHDQGKKAAKMALSGLEEVPESFGIDPNYPNPFNPATTIRYALPEASDVRLVVYNILGQQVRALAQGRQEAGYYRVTWDGRDDAGRPVSSGLYLYRFESKGLVKTEKMLLLK</sequence>
<feature type="region of interest" description="Disordered" evidence="1">
    <location>
        <begin position="1"/>
        <end position="20"/>
    </location>
</feature>
<accession>A0A1F6C263</accession>
<evidence type="ECO:0000313" key="3">
    <source>
        <dbReference type="EMBL" id="OGG43279.1"/>
    </source>
</evidence>
<gene>
    <name evidence="3" type="ORF">A3F84_12920</name>
</gene>
<organism evidence="3 4">
    <name type="scientific">Handelsmanbacteria sp. (strain RIFCSPLOWO2_12_FULL_64_10)</name>
    <dbReference type="NCBI Taxonomy" id="1817868"/>
    <lineage>
        <taxon>Bacteria</taxon>
        <taxon>Candidatus Handelsmaniibacteriota</taxon>
    </lineage>
</organism>
<dbReference type="EMBL" id="MFKF01000440">
    <property type="protein sequence ID" value="OGG43279.1"/>
    <property type="molecule type" value="Genomic_DNA"/>
</dbReference>
<evidence type="ECO:0000313" key="4">
    <source>
        <dbReference type="Proteomes" id="UP000178606"/>
    </source>
</evidence>
<dbReference type="InterPro" id="IPR025965">
    <property type="entry name" value="FlgD/Vpr_Ig-like"/>
</dbReference>
<evidence type="ECO:0000256" key="1">
    <source>
        <dbReference type="SAM" id="MobiDB-lite"/>
    </source>
</evidence>
<dbReference type="NCBIfam" id="TIGR04183">
    <property type="entry name" value="Por_Secre_tail"/>
    <property type="match status" value="1"/>
</dbReference>
<protein>
    <recommendedName>
        <fullName evidence="2">FlgD/Vpr Ig-like domain-containing protein</fullName>
    </recommendedName>
</protein>
<dbReference type="Proteomes" id="UP000178606">
    <property type="component" value="Unassembled WGS sequence"/>
</dbReference>
<dbReference type="InterPro" id="IPR026444">
    <property type="entry name" value="Secre_tail"/>
</dbReference>
<dbReference type="Gene3D" id="2.60.40.4070">
    <property type="match status" value="1"/>
</dbReference>
<feature type="domain" description="FlgD/Vpr Ig-like" evidence="2">
    <location>
        <begin position="128"/>
        <end position="187"/>
    </location>
</feature>
<name>A0A1F6C263_HANXR</name>
<dbReference type="AlphaFoldDB" id="A0A1F6C263"/>
<proteinExistence type="predicted"/>